<dbReference type="Proteomes" id="UP001057452">
    <property type="component" value="Chromosome 14"/>
</dbReference>
<gene>
    <name evidence="1" type="ORF">KUCAC02_003264</name>
</gene>
<comment type="caution">
    <text evidence="1">The sequence shown here is derived from an EMBL/GenBank/DDBJ whole genome shotgun (WGS) entry which is preliminary data.</text>
</comment>
<dbReference type="EMBL" id="CM043798">
    <property type="protein sequence ID" value="KAI4814052.1"/>
    <property type="molecule type" value="Genomic_DNA"/>
</dbReference>
<evidence type="ECO:0000313" key="2">
    <source>
        <dbReference type="Proteomes" id="UP001057452"/>
    </source>
</evidence>
<name>A0ACB9WKS3_CHAAC</name>
<protein>
    <submittedName>
        <fullName evidence="1">Uncharacterized protein</fullName>
    </submittedName>
</protein>
<accession>A0ACB9WKS3</accession>
<proteinExistence type="predicted"/>
<evidence type="ECO:0000313" key="1">
    <source>
        <dbReference type="EMBL" id="KAI4814052.1"/>
    </source>
</evidence>
<sequence length="71" mass="7775">MAGCTSRCRQGVLKLIQSLQRLVSGGLTKVGHSRFCDSTCSYVVIVYIFAHIVLNQEQNELAMVTQAADSQ</sequence>
<organism evidence="1 2">
    <name type="scientific">Chaenocephalus aceratus</name>
    <name type="common">Blackfin icefish</name>
    <name type="synonym">Chaenichthys aceratus</name>
    <dbReference type="NCBI Taxonomy" id="36190"/>
    <lineage>
        <taxon>Eukaryota</taxon>
        <taxon>Metazoa</taxon>
        <taxon>Chordata</taxon>
        <taxon>Craniata</taxon>
        <taxon>Vertebrata</taxon>
        <taxon>Euteleostomi</taxon>
        <taxon>Actinopterygii</taxon>
        <taxon>Neopterygii</taxon>
        <taxon>Teleostei</taxon>
        <taxon>Neoteleostei</taxon>
        <taxon>Acanthomorphata</taxon>
        <taxon>Eupercaria</taxon>
        <taxon>Perciformes</taxon>
        <taxon>Notothenioidei</taxon>
        <taxon>Channichthyidae</taxon>
        <taxon>Chaenocephalus</taxon>
    </lineage>
</organism>
<keyword evidence="2" id="KW-1185">Reference proteome</keyword>
<reference evidence="1" key="1">
    <citation type="submission" date="2022-05" db="EMBL/GenBank/DDBJ databases">
        <title>Chromosome-level genome of Chaenocephalus aceratus.</title>
        <authorList>
            <person name="Park H."/>
        </authorList>
    </citation>
    <scope>NUCLEOTIDE SEQUENCE</scope>
    <source>
        <strain evidence="1">KU_202001</strain>
    </source>
</reference>